<feature type="compositionally biased region" description="Low complexity" evidence="2">
    <location>
        <begin position="210"/>
        <end position="222"/>
    </location>
</feature>
<dbReference type="Proteomes" id="UP000694888">
    <property type="component" value="Unplaced"/>
</dbReference>
<organism evidence="4 6">
    <name type="scientific">Aplysia californica</name>
    <name type="common">California sea hare</name>
    <dbReference type="NCBI Taxonomy" id="6500"/>
    <lineage>
        <taxon>Eukaryota</taxon>
        <taxon>Metazoa</taxon>
        <taxon>Spiralia</taxon>
        <taxon>Lophotrochozoa</taxon>
        <taxon>Mollusca</taxon>
        <taxon>Gastropoda</taxon>
        <taxon>Heterobranchia</taxon>
        <taxon>Euthyneura</taxon>
        <taxon>Tectipleura</taxon>
        <taxon>Aplysiida</taxon>
        <taxon>Aplysioidea</taxon>
        <taxon>Aplysiidae</taxon>
        <taxon>Aplysia</taxon>
    </lineage>
</organism>
<dbReference type="GeneID" id="101862200"/>
<feature type="region of interest" description="Disordered" evidence="2">
    <location>
        <begin position="167"/>
        <end position="187"/>
    </location>
</feature>
<accession>A0ABM1VXF9</accession>
<keyword evidence="4" id="KW-1185">Reference proteome</keyword>
<evidence type="ECO:0000313" key="5">
    <source>
        <dbReference type="RefSeq" id="XP_012941130.1"/>
    </source>
</evidence>
<dbReference type="PROSITE" id="PS50158">
    <property type="entry name" value="ZF_CCHC"/>
    <property type="match status" value="1"/>
</dbReference>
<evidence type="ECO:0000256" key="2">
    <source>
        <dbReference type="SAM" id="MobiDB-lite"/>
    </source>
</evidence>
<feature type="region of interest" description="Disordered" evidence="2">
    <location>
        <begin position="210"/>
        <end position="334"/>
    </location>
</feature>
<keyword evidence="1" id="KW-0479">Metal-binding</keyword>
<proteinExistence type="predicted"/>
<evidence type="ECO:0000259" key="3">
    <source>
        <dbReference type="PROSITE" id="PS50158"/>
    </source>
</evidence>
<dbReference type="InterPro" id="IPR001878">
    <property type="entry name" value="Znf_CCHC"/>
</dbReference>
<feature type="compositionally biased region" description="Pro residues" evidence="2">
    <location>
        <begin position="223"/>
        <end position="243"/>
    </location>
</feature>
<dbReference type="Gene3D" id="4.10.60.10">
    <property type="entry name" value="Zinc finger, CCHC-type"/>
    <property type="match status" value="1"/>
</dbReference>
<evidence type="ECO:0000256" key="1">
    <source>
        <dbReference type="PROSITE-ProRule" id="PRU00047"/>
    </source>
</evidence>
<dbReference type="Pfam" id="PF00098">
    <property type="entry name" value="zf-CCHC"/>
    <property type="match status" value="1"/>
</dbReference>
<gene>
    <name evidence="5 6" type="primary">LOC101862200</name>
</gene>
<feature type="compositionally biased region" description="Low complexity" evidence="2">
    <location>
        <begin position="244"/>
        <end position="262"/>
    </location>
</feature>
<feature type="compositionally biased region" description="Basic residues" evidence="2">
    <location>
        <begin position="376"/>
        <end position="386"/>
    </location>
</feature>
<reference evidence="5 6" key="1">
    <citation type="submission" date="2025-05" db="UniProtKB">
        <authorList>
            <consortium name="RefSeq"/>
        </authorList>
    </citation>
    <scope>IDENTIFICATION</scope>
</reference>
<dbReference type="InterPro" id="IPR036875">
    <property type="entry name" value="Znf_CCHC_sf"/>
</dbReference>
<evidence type="ECO:0000313" key="4">
    <source>
        <dbReference type="Proteomes" id="UP000694888"/>
    </source>
</evidence>
<feature type="region of interest" description="Disordered" evidence="2">
    <location>
        <begin position="353"/>
        <end position="386"/>
    </location>
</feature>
<dbReference type="RefSeq" id="XP_012941130.1">
    <property type="nucleotide sequence ID" value="XM_013085676.2"/>
</dbReference>
<dbReference type="SMART" id="SM00343">
    <property type="entry name" value="ZnF_C2HC"/>
    <property type="match status" value="1"/>
</dbReference>
<feature type="compositionally biased region" description="Basic residues" evidence="2">
    <location>
        <begin position="297"/>
        <end position="316"/>
    </location>
</feature>
<keyword evidence="1" id="KW-0862">Zinc</keyword>
<sequence length="386" mass="43881">MVDEITTRYGLQEQHVVSIYRNPTSFNIYITLVDTVPETLLHDTQFQIDSYTHAYIQKLTREKKKLYLSWVPPSFPPDVVEDILYTFLDKNKPITILPQKHNHNADRYLILAEFQEDDIPHYVQVTLDNTEKTPELIDILVTLPNRPVACHSCGVPGHWASNCPRVTGRYPQHQPPPPTTSTTTTTNSYSNALRQAPKQNRGHIQKTALLPTPTTPAQQDPATPRPASPRPKPRPSSPPPDPPTVDLTSPTPTPNTTETDPTAHPNTPHTDTACSFARHLTTNRRHQHARPSTIRLGQRKRKYCLVRPTNRKHRNRLQGSTEKRQGEKKSRSQLSRLRLLLRLVCGRREANKCLPRSSDDERNRGPSLLVHESRPSSRRHAIGVRG</sequence>
<feature type="compositionally biased region" description="Basic and acidic residues" evidence="2">
    <location>
        <begin position="353"/>
        <end position="364"/>
    </location>
</feature>
<keyword evidence="1" id="KW-0863">Zinc-finger</keyword>
<dbReference type="RefSeq" id="XP_035827102.1">
    <property type="nucleotide sequence ID" value="XM_035971209.1"/>
</dbReference>
<feature type="compositionally biased region" description="Basic and acidic residues" evidence="2">
    <location>
        <begin position="321"/>
        <end position="330"/>
    </location>
</feature>
<feature type="compositionally biased region" description="Polar residues" evidence="2">
    <location>
        <begin position="264"/>
        <end position="273"/>
    </location>
</feature>
<protein>
    <submittedName>
        <fullName evidence="5 6">Uncharacterized protein LOC101862200</fullName>
    </submittedName>
</protein>
<dbReference type="SUPFAM" id="SSF57756">
    <property type="entry name" value="Retrovirus zinc finger-like domains"/>
    <property type="match status" value="1"/>
</dbReference>
<name>A0ABM1VXF9_APLCA</name>
<feature type="domain" description="CCHC-type" evidence="3">
    <location>
        <begin position="150"/>
        <end position="165"/>
    </location>
</feature>
<evidence type="ECO:0000313" key="6">
    <source>
        <dbReference type="RefSeq" id="XP_035827102.1"/>
    </source>
</evidence>